<dbReference type="HOGENOM" id="CLU_1556439_0_0_1"/>
<organism evidence="1 2">
    <name type="scientific">Vavraia culicis (isolate floridensis)</name>
    <name type="common">Microsporidian parasite</name>
    <dbReference type="NCBI Taxonomy" id="948595"/>
    <lineage>
        <taxon>Eukaryota</taxon>
        <taxon>Fungi</taxon>
        <taxon>Fungi incertae sedis</taxon>
        <taxon>Microsporidia</taxon>
        <taxon>Pleistophoridae</taxon>
        <taxon>Vavraia</taxon>
    </lineage>
</organism>
<dbReference type="Proteomes" id="UP000011081">
    <property type="component" value="Unassembled WGS sequence"/>
</dbReference>
<name>L2GUP5_VAVCU</name>
<reference evidence="2" key="1">
    <citation type="submission" date="2011-03" db="EMBL/GenBank/DDBJ databases">
        <title>The genome sequence of Vavraia culicis strain floridensis.</title>
        <authorList>
            <consortium name="The Broad Institute Genome Sequencing Platform"/>
            <person name="Cuomo C."/>
            <person name="Becnel J."/>
            <person name="Sanscrainte N."/>
            <person name="Young S.K."/>
            <person name="Zeng Q."/>
            <person name="Gargeya S."/>
            <person name="Fitzgerald M."/>
            <person name="Haas B."/>
            <person name="Abouelleil A."/>
            <person name="Alvarado L."/>
            <person name="Arachchi H.M."/>
            <person name="Berlin A."/>
            <person name="Chapman S.B."/>
            <person name="Gearin G."/>
            <person name="Goldberg J."/>
            <person name="Griggs A."/>
            <person name="Gujja S."/>
            <person name="Hansen M."/>
            <person name="Heiman D."/>
            <person name="Howarth C."/>
            <person name="Larimer J."/>
            <person name="Lui A."/>
            <person name="MacDonald P.J.P."/>
            <person name="McCowen C."/>
            <person name="Montmayeur A."/>
            <person name="Murphy C."/>
            <person name="Neiman D."/>
            <person name="Pearson M."/>
            <person name="Priest M."/>
            <person name="Roberts A."/>
            <person name="Saif S."/>
            <person name="Shea T."/>
            <person name="Sisk P."/>
            <person name="Stolte C."/>
            <person name="Sykes S."/>
            <person name="Wortman J."/>
            <person name="Nusbaum C."/>
            <person name="Birren B."/>
        </authorList>
    </citation>
    <scope>NUCLEOTIDE SEQUENCE [LARGE SCALE GENOMIC DNA]</scope>
    <source>
        <strain evidence="2">floridensis</strain>
    </source>
</reference>
<sequence>MGPAEGSLIVTAGSCSGLVPSRFRLNPSEPRCFQHPLEQISACRSFAFHFSPAQILKSLESHVIYHLATARASYPCIPPQFTRNTRVDTSIPLLAYLFRVATCALSIPTNASTRRDSNPGIVRTANRSSPFISHTKGTIPCVIHHFCSVNKFLILWVFVYTPYVVHDRILHE</sequence>
<protein>
    <submittedName>
        <fullName evidence="1">Uncharacterized protein</fullName>
    </submittedName>
</protein>
<accession>L2GUP5</accession>
<dbReference type="RefSeq" id="XP_008074686.1">
    <property type="nucleotide sequence ID" value="XM_008076495.1"/>
</dbReference>
<gene>
    <name evidence="1" type="ORF">VCUG_01669</name>
</gene>
<dbReference type="VEuPathDB" id="MicrosporidiaDB:VCUG_01669"/>
<proteinExistence type="predicted"/>
<evidence type="ECO:0000313" key="1">
    <source>
        <dbReference type="EMBL" id="ELA46825.1"/>
    </source>
</evidence>
<evidence type="ECO:0000313" key="2">
    <source>
        <dbReference type="Proteomes" id="UP000011081"/>
    </source>
</evidence>
<dbReference type="GeneID" id="19879543"/>
<dbReference type="AlphaFoldDB" id="L2GUP5"/>
<dbReference type="EMBL" id="GL877431">
    <property type="protein sequence ID" value="ELA46825.1"/>
    <property type="molecule type" value="Genomic_DNA"/>
</dbReference>
<dbReference type="InParanoid" id="L2GUP5"/>
<keyword evidence="2" id="KW-1185">Reference proteome</keyword>